<sequence length="596" mass="68710">MNLNSISLKICLVLSFLVIEESFGQCGQQKILVNRIFGGDSTQPGEYPWLVAFYERRSNTFFCAGSLISQKHILSAAHCFQNKREINKLPPEFVEAHLGKFNLSVQNESNSKKYLIWELILHPDWDFNHEKFDADLSIAVTKQSIQFSNYIRPVCLPSLSYDEINGIGSVVGWGKSSEYELHAIVPSKLNLPAINASHCYTKFPELAAFSSNRAFCGGFENEGRSPCLGDSGGGFYFDVNDIWIIRGVISASSFDPITGCDVNKFSIYTNIPRFVDWITTTMSDTKEIKWIDWMFTCKRFDNTDVPNYVFCYPADASKSTVRSVKMKIQQPYDESILTNDFLELWMGESSYIPANIGVIFRKLKTLRIYDENKIRTFEKETFKGLEGLERLVIPSVDFIDDNLLQDLFNLKELKITTRLHAVPMNFLSRVRNLQILTLIVKIDGPNEHIPAVDFFSNVRSIEELNIEKRHDDSKKLSMSLDALKQLNNLKKLRFDIVDVNWSENSLENFRNLNEFTYFNGNMTKLFKNFFKNNLNLEVIRFSRNVFEEIEVDFTKLPKLKRIDLKYCGCISSEYIKDETTMTIQEFQDQIDGSCKK</sequence>
<dbReference type="InterPro" id="IPR001254">
    <property type="entry name" value="Trypsin_dom"/>
</dbReference>
<keyword evidence="6" id="KW-1185">Reference proteome</keyword>
<dbReference type="STRING" id="568069.A0A1J1I8Y8"/>
<dbReference type="PANTHER" id="PTHR24252:SF7">
    <property type="entry name" value="HYALIN"/>
    <property type="match status" value="1"/>
</dbReference>
<dbReference type="Gene3D" id="3.80.10.10">
    <property type="entry name" value="Ribonuclease Inhibitor"/>
    <property type="match status" value="1"/>
</dbReference>
<evidence type="ECO:0000256" key="1">
    <source>
        <dbReference type="ARBA" id="ARBA00023157"/>
    </source>
</evidence>
<evidence type="ECO:0000313" key="6">
    <source>
        <dbReference type="Proteomes" id="UP000183832"/>
    </source>
</evidence>
<evidence type="ECO:0000259" key="4">
    <source>
        <dbReference type="PROSITE" id="PS50240"/>
    </source>
</evidence>
<dbReference type="InterPro" id="IPR043504">
    <property type="entry name" value="Peptidase_S1_PA_chymotrypsin"/>
</dbReference>
<feature type="chain" id="PRO_5013131324" evidence="3">
    <location>
        <begin position="25"/>
        <end position="596"/>
    </location>
</feature>
<gene>
    <name evidence="5" type="primary">similar to Serine protease gd</name>
    <name evidence="5" type="ORF">CLUMA_CG009615</name>
</gene>
<comment type="similarity">
    <text evidence="2">Belongs to the peptidase S1 family. CLIP subfamily.</text>
</comment>
<dbReference type="SUPFAM" id="SSF50494">
    <property type="entry name" value="Trypsin-like serine proteases"/>
    <property type="match status" value="1"/>
</dbReference>
<dbReference type="Proteomes" id="UP000183832">
    <property type="component" value="Unassembled WGS sequence"/>
</dbReference>
<dbReference type="EMBL" id="CVRI01000043">
    <property type="protein sequence ID" value="CRK96186.1"/>
    <property type="molecule type" value="Genomic_DNA"/>
</dbReference>
<feature type="signal peptide" evidence="3">
    <location>
        <begin position="1"/>
        <end position="24"/>
    </location>
</feature>
<dbReference type="InterPro" id="IPR026906">
    <property type="entry name" value="LRR_5"/>
</dbReference>
<evidence type="ECO:0000256" key="3">
    <source>
        <dbReference type="SAM" id="SignalP"/>
    </source>
</evidence>
<dbReference type="OrthoDB" id="238681at2759"/>
<name>A0A1J1I8Y8_9DIPT</name>
<organism evidence="5 6">
    <name type="scientific">Clunio marinus</name>
    <dbReference type="NCBI Taxonomy" id="568069"/>
    <lineage>
        <taxon>Eukaryota</taxon>
        <taxon>Metazoa</taxon>
        <taxon>Ecdysozoa</taxon>
        <taxon>Arthropoda</taxon>
        <taxon>Hexapoda</taxon>
        <taxon>Insecta</taxon>
        <taxon>Pterygota</taxon>
        <taxon>Neoptera</taxon>
        <taxon>Endopterygota</taxon>
        <taxon>Diptera</taxon>
        <taxon>Nematocera</taxon>
        <taxon>Chironomoidea</taxon>
        <taxon>Chironomidae</taxon>
        <taxon>Clunio</taxon>
    </lineage>
</organism>
<dbReference type="AlphaFoldDB" id="A0A1J1I8Y8"/>
<keyword evidence="1" id="KW-1015">Disulfide bond</keyword>
<feature type="domain" description="Peptidase S1" evidence="4">
    <location>
        <begin position="36"/>
        <end position="283"/>
    </location>
</feature>
<reference evidence="5 6" key="1">
    <citation type="submission" date="2015-04" db="EMBL/GenBank/DDBJ databases">
        <authorList>
            <person name="Syromyatnikov M.Y."/>
            <person name="Popov V.N."/>
        </authorList>
    </citation>
    <scope>NUCLEOTIDE SEQUENCE [LARGE SCALE GENOMIC DNA]</scope>
</reference>
<evidence type="ECO:0000313" key="5">
    <source>
        <dbReference type="EMBL" id="CRK96186.1"/>
    </source>
</evidence>
<dbReference type="InterPro" id="IPR009003">
    <property type="entry name" value="Peptidase_S1_PA"/>
</dbReference>
<dbReference type="PROSITE" id="PS00134">
    <property type="entry name" value="TRYPSIN_HIS"/>
    <property type="match status" value="1"/>
</dbReference>
<dbReference type="SMART" id="SM00020">
    <property type="entry name" value="Tryp_SPc"/>
    <property type="match status" value="1"/>
</dbReference>
<dbReference type="Gene3D" id="2.40.10.10">
    <property type="entry name" value="Trypsin-like serine proteases"/>
    <property type="match status" value="1"/>
</dbReference>
<protein>
    <submittedName>
        <fullName evidence="5">CLUMA_CG009615, isoform A</fullName>
    </submittedName>
</protein>
<dbReference type="PANTHER" id="PTHR24252">
    <property type="entry name" value="ACROSIN-RELATED"/>
    <property type="match status" value="1"/>
</dbReference>
<dbReference type="GO" id="GO:0004252">
    <property type="term" value="F:serine-type endopeptidase activity"/>
    <property type="evidence" value="ECO:0007669"/>
    <property type="project" value="InterPro"/>
</dbReference>
<evidence type="ECO:0000256" key="2">
    <source>
        <dbReference type="ARBA" id="ARBA00024195"/>
    </source>
</evidence>
<dbReference type="Pfam" id="PF00089">
    <property type="entry name" value="Trypsin"/>
    <property type="match status" value="1"/>
</dbReference>
<dbReference type="InterPro" id="IPR018114">
    <property type="entry name" value="TRYPSIN_HIS"/>
</dbReference>
<dbReference type="GO" id="GO:0006508">
    <property type="term" value="P:proteolysis"/>
    <property type="evidence" value="ECO:0007669"/>
    <property type="project" value="InterPro"/>
</dbReference>
<dbReference type="PROSITE" id="PS50240">
    <property type="entry name" value="TRYPSIN_DOM"/>
    <property type="match status" value="1"/>
</dbReference>
<keyword evidence="3" id="KW-0732">Signal</keyword>
<accession>A0A1J1I8Y8</accession>
<dbReference type="InterPro" id="IPR032675">
    <property type="entry name" value="LRR_dom_sf"/>
</dbReference>
<dbReference type="SUPFAM" id="SSF52058">
    <property type="entry name" value="L domain-like"/>
    <property type="match status" value="1"/>
</dbReference>
<dbReference type="Pfam" id="PF13306">
    <property type="entry name" value="LRR_5"/>
    <property type="match status" value="2"/>
</dbReference>
<dbReference type="CDD" id="cd00190">
    <property type="entry name" value="Tryp_SPc"/>
    <property type="match status" value="1"/>
</dbReference>
<proteinExistence type="inferred from homology"/>